<dbReference type="InterPro" id="IPR000591">
    <property type="entry name" value="DEP_dom"/>
</dbReference>
<evidence type="ECO:0000259" key="5">
    <source>
        <dbReference type="PROSITE" id="PS50186"/>
    </source>
</evidence>
<dbReference type="InterPro" id="IPR047016">
    <property type="entry name" value="RGS6/7/9/11"/>
</dbReference>
<dbReference type="PROSITE" id="PS50186">
    <property type="entry name" value="DEP"/>
    <property type="match status" value="1"/>
</dbReference>
<feature type="compositionally biased region" description="Basic and acidic residues" evidence="2">
    <location>
        <begin position="25"/>
        <end position="39"/>
    </location>
</feature>
<dbReference type="PANTHER" id="PTHR45746">
    <property type="entry name" value="LP21163P"/>
    <property type="match status" value="1"/>
</dbReference>
<sequence length="670" mass="75279">MSQVERPTPVDIGGSTGDVSAAGGNKEEHNDATLTRRVDPQQQQLGRNATVSKKLEPRVANLSPLAAQVLTRSAPSSPTEQRKSYRNLSGLSGAGTSPATDAPSRSMSTVAGGEETQLRDSSREGSMDSNPQLSNQVSRQNSMASEHGRESGGGSAFNNTRFTPAPKQASAMGSTAHDSGSGSGSANGSGANSARGSQNLLGSTWGLSNSSGNIFDQRYVKEAEQMLPRTVTSKQTTLRDKWSIVKHRRMAMLEAIIYHMTDPVQGIQQKKKHFNLARYTTAYSGGDVFDWLVANCKFLIRDEVMRFGQDLMDYGYLLSAEYGEKFEATGHMYIVQLPSLWPTRTTDPSDFDYAVYLLKRGLRNNVKDILKFYEEERLDALHKSLATVWADIESKVNEDTKMERNMKSGDRRMFRVQEAAFWRIHKPANGVVVRVFADESKDAEHKTDRYTETEFCDALIPSEQLAYLEKKLDQLQLSLVQNRKKVSDAAKNISQRCLLFKAVDPLLNDKDNPWILEDANLWNDTRTEPRRKEVRIWCYSLRDLLQDPLGVKFFDEFLAKEFSQENLHFYMRCKNLDLIHSKTEYLREAKAIYTQFIKVGSPNELNINSNTRAAITTIFEPRDGSVLSMIPPHTFTDASDHIFALMSKDSYARFCNSEVIQNMLAKKKTT</sequence>
<dbReference type="InterPro" id="IPR015898">
    <property type="entry name" value="G-protein_gamma-like_dom"/>
</dbReference>
<reference evidence="6 7" key="1">
    <citation type="submission" date="2023-09" db="EMBL/GenBank/DDBJ databases">
        <title>Pangenome analysis of Batrachochytrium dendrobatidis and related Chytrids.</title>
        <authorList>
            <person name="Yacoub M.N."/>
            <person name="Stajich J.E."/>
            <person name="James T.Y."/>
        </authorList>
    </citation>
    <scope>NUCLEOTIDE SEQUENCE [LARGE SCALE GENOMIC DNA]</scope>
    <source>
        <strain evidence="6 7">JEL0888</strain>
    </source>
</reference>
<feature type="domain" description="G protein gamma" evidence="3">
    <location>
        <begin position="461"/>
        <end position="541"/>
    </location>
</feature>
<dbReference type="PROSITE" id="PS50058">
    <property type="entry name" value="G_PROTEIN_GAMMA"/>
    <property type="match status" value="1"/>
</dbReference>
<feature type="region of interest" description="Disordered" evidence="2">
    <location>
        <begin position="1"/>
        <end position="197"/>
    </location>
</feature>
<dbReference type="PANTHER" id="PTHR45746:SF6">
    <property type="entry name" value="LP21163P"/>
    <property type="match status" value="1"/>
</dbReference>
<dbReference type="Gene3D" id="1.10.10.10">
    <property type="entry name" value="Winged helix-like DNA-binding domain superfamily/Winged helix DNA-binding domain"/>
    <property type="match status" value="1"/>
</dbReference>
<dbReference type="InterPro" id="IPR016137">
    <property type="entry name" value="RGS"/>
</dbReference>
<dbReference type="SUPFAM" id="SSF48670">
    <property type="entry name" value="Transducin (heterotrimeric G protein), gamma chain"/>
    <property type="match status" value="1"/>
</dbReference>
<feature type="compositionally biased region" description="Polar residues" evidence="2">
    <location>
        <begin position="70"/>
        <end position="79"/>
    </location>
</feature>
<dbReference type="InterPro" id="IPR036388">
    <property type="entry name" value="WH-like_DNA-bd_sf"/>
</dbReference>
<feature type="compositionally biased region" description="Polar residues" evidence="2">
    <location>
        <begin position="127"/>
        <end position="144"/>
    </location>
</feature>
<dbReference type="Pfam" id="PF18148">
    <property type="entry name" value="RGS_DHEX"/>
    <property type="match status" value="1"/>
</dbReference>
<comment type="caution">
    <text evidence="6">The sequence shown here is derived from an EMBL/GenBank/DDBJ whole genome shotgun (WGS) entry which is preliminary data.</text>
</comment>
<feature type="compositionally biased region" description="Polar residues" evidence="2">
    <location>
        <begin position="86"/>
        <end position="109"/>
    </location>
</feature>
<dbReference type="Proteomes" id="UP001527925">
    <property type="component" value="Unassembled WGS sequence"/>
</dbReference>
<evidence type="ECO:0000256" key="2">
    <source>
        <dbReference type="SAM" id="MobiDB-lite"/>
    </source>
</evidence>
<evidence type="ECO:0000259" key="3">
    <source>
        <dbReference type="PROSITE" id="PS50058"/>
    </source>
</evidence>
<dbReference type="SMART" id="SM00315">
    <property type="entry name" value="RGS"/>
    <property type="match status" value="1"/>
</dbReference>
<dbReference type="Gene3D" id="1.10.1240.60">
    <property type="match status" value="1"/>
</dbReference>
<protein>
    <submittedName>
        <fullName evidence="6">Uncharacterized protein</fullName>
    </submittedName>
</protein>
<organism evidence="6 7">
    <name type="scientific">Polyrhizophydium stewartii</name>
    <dbReference type="NCBI Taxonomy" id="2732419"/>
    <lineage>
        <taxon>Eukaryota</taxon>
        <taxon>Fungi</taxon>
        <taxon>Fungi incertae sedis</taxon>
        <taxon>Chytridiomycota</taxon>
        <taxon>Chytridiomycota incertae sedis</taxon>
        <taxon>Chytridiomycetes</taxon>
        <taxon>Rhizophydiales</taxon>
        <taxon>Rhizophydiales incertae sedis</taxon>
        <taxon>Polyrhizophydium</taxon>
    </lineage>
</organism>
<dbReference type="PROSITE" id="PS50132">
    <property type="entry name" value="RGS"/>
    <property type="match status" value="1"/>
</dbReference>
<feature type="compositionally biased region" description="Low complexity" evidence="2">
    <location>
        <begin position="188"/>
        <end position="197"/>
    </location>
</feature>
<evidence type="ECO:0000313" key="7">
    <source>
        <dbReference type="Proteomes" id="UP001527925"/>
    </source>
</evidence>
<keyword evidence="1" id="KW-0734">Signal transduction inhibitor</keyword>
<dbReference type="SMART" id="SM01224">
    <property type="entry name" value="G_gamma"/>
    <property type="match status" value="1"/>
</dbReference>
<dbReference type="SUPFAM" id="SSF48097">
    <property type="entry name" value="Regulator of G-protein signaling, RGS"/>
    <property type="match status" value="1"/>
</dbReference>
<dbReference type="InterPro" id="IPR036390">
    <property type="entry name" value="WH_DNA-bd_sf"/>
</dbReference>
<dbReference type="EMBL" id="JADGIZ020000015">
    <property type="protein sequence ID" value="KAL2916684.1"/>
    <property type="molecule type" value="Genomic_DNA"/>
</dbReference>
<evidence type="ECO:0000313" key="6">
    <source>
        <dbReference type="EMBL" id="KAL2916684.1"/>
    </source>
</evidence>
<keyword evidence="7" id="KW-1185">Reference proteome</keyword>
<feature type="domain" description="DEP" evidence="5">
    <location>
        <begin position="263"/>
        <end position="337"/>
    </location>
</feature>
<feature type="compositionally biased region" description="Polar residues" evidence="2">
    <location>
        <begin position="40"/>
        <end position="51"/>
    </location>
</feature>
<name>A0ABR4NB65_9FUNG</name>
<dbReference type="InterPro" id="IPR044926">
    <property type="entry name" value="RGS_subdomain_2"/>
</dbReference>
<dbReference type="InterPro" id="IPR036305">
    <property type="entry name" value="RGS_sf"/>
</dbReference>
<dbReference type="Gene3D" id="1.10.167.10">
    <property type="entry name" value="Regulator of G-protein Signalling 4, domain 2"/>
    <property type="match status" value="1"/>
</dbReference>
<dbReference type="PRINTS" id="PR01301">
    <property type="entry name" value="RGSPROTEIN"/>
</dbReference>
<dbReference type="CDD" id="cd04371">
    <property type="entry name" value="DEP"/>
    <property type="match status" value="1"/>
</dbReference>
<accession>A0ABR4NB65</accession>
<feature type="compositionally biased region" description="Basic and acidic residues" evidence="2">
    <location>
        <begin position="116"/>
        <end position="126"/>
    </location>
</feature>
<dbReference type="InterPro" id="IPR047017">
    <property type="entry name" value="RGS6/7/9/11_DHEX_sf"/>
</dbReference>
<dbReference type="SUPFAM" id="SSF46785">
    <property type="entry name" value="Winged helix' DNA-binding domain"/>
    <property type="match status" value="1"/>
</dbReference>
<dbReference type="InterPro" id="IPR040759">
    <property type="entry name" value="RGS_DHEX"/>
</dbReference>
<dbReference type="InterPro" id="IPR036284">
    <property type="entry name" value="GGL_sf"/>
</dbReference>
<evidence type="ECO:0000259" key="4">
    <source>
        <dbReference type="PROSITE" id="PS50132"/>
    </source>
</evidence>
<proteinExistence type="predicted"/>
<evidence type="ECO:0000256" key="1">
    <source>
        <dbReference type="ARBA" id="ARBA00022700"/>
    </source>
</evidence>
<feature type="domain" description="RGS" evidence="4">
    <location>
        <begin position="540"/>
        <end position="664"/>
    </location>
</feature>
<dbReference type="Pfam" id="PF00615">
    <property type="entry name" value="RGS"/>
    <property type="match status" value="1"/>
</dbReference>
<gene>
    <name evidence="6" type="ORF">HK105_203798</name>
</gene>